<sequence>MAMKLPKRPKAHLTEAEAWKILQTCAPSTWIVREVTERDYGIDAYVEISDREGNVTGDLISIQLKGTDSITWRGEKGNRIATSPSIATSTANYWERLPVPVFLFVADVQAKDIWFAPVKPTIRREYGKLSDQETMTFGLKKKLRLRSKVGPALVEVFGRRERLQRDFVFHLTNIVSNAGDFHQFIDGNQGRDAHMEVASEVHLRFVSLYQSCEMVAYFLGVNWTVDSLNELHRRDHEVFQDDFVMLHELTLDQALAQLEPLFPKLLRGAVELISKSERAYWKAMQPVLYAQCSSGELEWTIKSIEERIAASEPYRRKL</sequence>
<keyword evidence="3" id="KW-1185">Reference proteome</keyword>
<name>A0A7X5UZX1_9SPHN</name>
<dbReference type="Proteomes" id="UP000564677">
    <property type="component" value="Unassembled WGS sequence"/>
</dbReference>
<proteinExistence type="predicted"/>
<gene>
    <name evidence="2" type="ORF">FHR20_002291</name>
</gene>
<evidence type="ECO:0000313" key="2">
    <source>
        <dbReference type="EMBL" id="NIJ65329.1"/>
    </source>
</evidence>
<accession>A0A7X5UZX1</accession>
<reference evidence="2 3" key="1">
    <citation type="submission" date="2020-03" db="EMBL/GenBank/DDBJ databases">
        <title>Genomic Encyclopedia of Type Strains, Phase IV (KMG-IV): sequencing the most valuable type-strain genomes for metagenomic binning, comparative biology and taxonomic classification.</title>
        <authorList>
            <person name="Goeker M."/>
        </authorList>
    </citation>
    <scope>NUCLEOTIDE SEQUENCE [LARGE SCALE GENOMIC DNA]</scope>
    <source>
        <strain evidence="2 3">DSM 4733</strain>
    </source>
</reference>
<dbReference type="Pfam" id="PF14280">
    <property type="entry name" value="DUF4365"/>
    <property type="match status" value="1"/>
</dbReference>
<dbReference type="AlphaFoldDB" id="A0A7X5UZX1"/>
<protein>
    <recommendedName>
        <fullName evidence="1">DUF4365 domain-containing protein</fullName>
    </recommendedName>
</protein>
<organism evidence="2 3">
    <name type="scientific">Sphingomonas leidyi</name>
    <dbReference type="NCBI Taxonomy" id="68569"/>
    <lineage>
        <taxon>Bacteria</taxon>
        <taxon>Pseudomonadati</taxon>
        <taxon>Pseudomonadota</taxon>
        <taxon>Alphaproteobacteria</taxon>
        <taxon>Sphingomonadales</taxon>
        <taxon>Sphingomonadaceae</taxon>
        <taxon>Sphingomonas</taxon>
    </lineage>
</organism>
<dbReference type="EMBL" id="JAASQV010000002">
    <property type="protein sequence ID" value="NIJ65329.1"/>
    <property type="molecule type" value="Genomic_DNA"/>
</dbReference>
<feature type="domain" description="DUF4365" evidence="1">
    <location>
        <begin position="21"/>
        <end position="120"/>
    </location>
</feature>
<comment type="caution">
    <text evidence="2">The sequence shown here is derived from an EMBL/GenBank/DDBJ whole genome shotgun (WGS) entry which is preliminary data.</text>
</comment>
<dbReference type="RefSeq" id="WP_167299741.1">
    <property type="nucleotide sequence ID" value="NZ_JAASQV010000002.1"/>
</dbReference>
<dbReference type="InterPro" id="IPR025375">
    <property type="entry name" value="DUF4365"/>
</dbReference>
<evidence type="ECO:0000313" key="3">
    <source>
        <dbReference type="Proteomes" id="UP000564677"/>
    </source>
</evidence>
<evidence type="ECO:0000259" key="1">
    <source>
        <dbReference type="Pfam" id="PF14280"/>
    </source>
</evidence>